<dbReference type="EMBL" id="JAGPYM010000016">
    <property type="protein sequence ID" value="KAH6886166.1"/>
    <property type="molecule type" value="Genomic_DNA"/>
</dbReference>
<dbReference type="Gene3D" id="3.40.50.1820">
    <property type="entry name" value="alpha/beta hydrolase"/>
    <property type="match status" value="1"/>
</dbReference>
<comment type="caution">
    <text evidence="4">The sequence shown here is derived from an EMBL/GenBank/DDBJ whole genome shotgun (WGS) entry which is preliminary data.</text>
</comment>
<organism evidence="4 5">
    <name type="scientific">Thelonectria olida</name>
    <dbReference type="NCBI Taxonomy" id="1576542"/>
    <lineage>
        <taxon>Eukaryota</taxon>
        <taxon>Fungi</taxon>
        <taxon>Dikarya</taxon>
        <taxon>Ascomycota</taxon>
        <taxon>Pezizomycotina</taxon>
        <taxon>Sordariomycetes</taxon>
        <taxon>Hypocreomycetidae</taxon>
        <taxon>Hypocreales</taxon>
        <taxon>Nectriaceae</taxon>
        <taxon>Thelonectria</taxon>
    </lineage>
</organism>
<gene>
    <name evidence="4" type="ORF">B0T10DRAFT_490774</name>
</gene>
<dbReference type="GO" id="GO:0016787">
    <property type="term" value="F:hydrolase activity"/>
    <property type="evidence" value="ECO:0007669"/>
    <property type="project" value="UniProtKB-KW"/>
</dbReference>
<evidence type="ECO:0000259" key="3">
    <source>
        <dbReference type="Pfam" id="PF00561"/>
    </source>
</evidence>
<keyword evidence="1 4" id="KW-0378">Hydrolase</keyword>
<evidence type="ECO:0000256" key="1">
    <source>
        <dbReference type="ARBA" id="ARBA00022801"/>
    </source>
</evidence>
<feature type="domain" description="AB hydrolase-1" evidence="3">
    <location>
        <begin position="39"/>
        <end position="167"/>
    </location>
</feature>
<dbReference type="AlphaFoldDB" id="A0A9P9AQF6"/>
<protein>
    <submittedName>
        <fullName evidence="4">Alpha/Beta hydrolase protein</fullName>
    </submittedName>
</protein>
<evidence type="ECO:0000313" key="4">
    <source>
        <dbReference type="EMBL" id="KAH6886166.1"/>
    </source>
</evidence>
<evidence type="ECO:0000313" key="5">
    <source>
        <dbReference type="Proteomes" id="UP000777438"/>
    </source>
</evidence>
<dbReference type="InterPro" id="IPR000639">
    <property type="entry name" value="Epox_hydrolase-like"/>
</dbReference>
<dbReference type="Proteomes" id="UP000777438">
    <property type="component" value="Unassembled WGS sequence"/>
</dbReference>
<proteinExistence type="inferred from homology"/>
<dbReference type="PANTHER" id="PTHR43329">
    <property type="entry name" value="EPOXIDE HYDROLASE"/>
    <property type="match status" value="1"/>
</dbReference>
<dbReference type="InterPro" id="IPR000073">
    <property type="entry name" value="AB_hydrolase_1"/>
</dbReference>
<dbReference type="Pfam" id="PF00561">
    <property type="entry name" value="Abhydrolase_1"/>
    <property type="match status" value="1"/>
</dbReference>
<sequence length="306" mass="34253">MFQGFQPFKVETQTDPPITICGLKSGDGSSSSSSSPSRPPLLLLHGFPQTRHIWHRVAPKLVDQYTVVLMDLRGYGESSKPEHVASYAKSAMARDCVKVMDELGFKQSFFVCAHDRGARVAHKLCVDFPDRVRKAILLDICPTLAMYTKTDFDFAKAYFHWFFLIQPDPLPETLISGCPREFAELFMGGRQKDGLHIFDSACFDTYVENFKDAATVHAMCQDYRASATLDLDEAREDLEKSRLVRCPLLILWGKHGVIEKCFDALEEWRAVTESGVSVTGNSVDSGHYLPENVPEEVTSAIGSFLV</sequence>
<evidence type="ECO:0000256" key="2">
    <source>
        <dbReference type="ARBA" id="ARBA00038334"/>
    </source>
</evidence>
<reference evidence="4 5" key="1">
    <citation type="journal article" date="2021" name="Nat. Commun.">
        <title>Genetic determinants of endophytism in the Arabidopsis root mycobiome.</title>
        <authorList>
            <person name="Mesny F."/>
            <person name="Miyauchi S."/>
            <person name="Thiergart T."/>
            <person name="Pickel B."/>
            <person name="Atanasova L."/>
            <person name="Karlsson M."/>
            <person name="Huettel B."/>
            <person name="Barry K.W."/>
            <person name="Haridas S."/>
            <person name="Chen C."/>
            <person name="Bauer D."/>
            <person name="Andreopoulos W."/>
            <person name="Pangilinan J."/>
            <person name="LaButti K."/>
            <person name="Riley R."/>
            <person name="Lipzen A."/>
            <person name="Clum A."/>
            <person name="Drula E."/>
            <person name="Henrissat B."/>
            <person name="Kohler A."/>
            <person name="Grigoriev I.V."/>
            <person name="Martin F.M."/>
            <person name="Hacquard S."/>
        </authorList>
    </citation>
    <scope>NUCLEOTIDE SEQUENCE [LARGE SCALE GENOMIC DNA]</scope>
    <source>
        <strain evidence="4 5">MPI-CAGE-CH-0241</strain>
    </source>
</reference>
<name>A0A9P9AQF6_9HYPO</name>
<dbReference type="InterPro" id="IPR029058">
    <property type="entry name" value="AB_hydrolase_fold"/>
</dbReference>
<dbReference type="PRINTS" id="PR00412">
    <property type="entry name" value="EPOXHYDRLASE"/>
</dbReference>
<dbReference type="SUPFAM" id="SSF53474">
    <property type="entry name" value="alpha/beta-Hydrolases"/>
    <property type="match status" value="1"/>
</dbReference>
<accession>A0A9P9AQF6</accession>
<dbReference type="PRINTS" id="PR00111">
    <property type="entry name" value="ABHYDROLASE"/>
</dbReference>
<comment type="similarity">
    <text evidence="2">Belongs to the AB hydrolase superfamily. Epoxide hydrolase family.</text>
</comment>
<dbReference type="OrthoDB" id="408373at2759"/>
<keyword evidence="5" id="KW-1185">Reference proteome</keyword>